<dbReference type="AlphaFoldDB" id="A0A285TLL2"/>
<dbReference type="Pfam" id="PF21810">
    <property type="entry name" value="DUF6880"/>
    <property type="match status" value="1"/>
</dbReference>
<keyword evidence="2" id="KW-1185">Reference proteome</keyword>
<dbReference type="RefSeq" id="WP_097071473.1">
    <property type="nucleotide sequence ID" value="NZ_OBMT01000024.1"/>
</dbReference>
<dbReference type="EMBL" id="OBMT01000024">
    <property type="protein sequence ID" value="SOC21608.1"/>
    <property type="molecule type" value="Genomic_DNA"/>
</dbReference>
<name>A0A285TLL2_9RHOB</name>
<protein>
    <submittedName>
        <fullName evidence="1">Uncharacterized protein</fullName>
    </submittedName>
</protein>
<dbReference type="InterPro" id="IPR049245">
    <property type="entry name" value="DUF6880"/>
</dbReference>
<evidence type="ECO:0000313" key="2">
    <source>
        <dbReference type="Proteomes" id="UP000219111"/>
    </source>
</evidence>
<gene>
    <name evidence="1" type="ORF">SAMN05877831_12413</name>
</gene>
<dbReference type="Proteomes" id="UP000219111">
    <property type="component" value="Unassembled WGS sequence"/>
</dbReference>
<evidence type="ECO:0000313" key="1">
    <source>
        <dbReference type="EMBL" id="SOC21608.1"/>
    </source>
</evidence>
<reference evidence="2" key="1">
    <citation type="submission" date="2017-08" db="EMBL/GenBank/DDBJ databases">
        <authorList>
            <person name="Varghese N."/>
            <person name="Submissions S."/>
        </authorList>
    </citation>
    <scope>NUCLEOTIDE SEQUENCE [LARGE SCALE GENOMIC DNA]</scope>
    <source>
        <strain evidence="2">JA276</strain>
    </source>
</reference>
<organism evidence="1 2">
    <name type="scientific">Rhodobacter maris</name>
    <dbReference type="NCBI Taxonomy" id="446682"/>
    <lineage>
        <taxon>Bacteria</taxon>
        <taxon>Pseudomonadati</taxon>
        <taxon>Pseudomonadota</taxon>
        <taxon>Alphaproteobacteria</taxon>
        <taxon>Rhodobacterales</taxon>
        <taxon>Rhodobacter group</taxon>
        <taxon>Rhodobacter</taxon>
    </lineage>
</organism>
<sequence>MARKPTLSPDALEALGAAKLAAPVFDEAIANAAFKRRVAAALAGQSGPEAIAKLIDRRLSGLERARAFVDWEKAKAFRDDLAALLASIRDELAPADPALGTDRLLRFLATHKSVFERIDDSSGELQDI</sequence>
<accession>A0A285TLL2</accession>
<dbReference type="OrthoDB" id="7183688at2"/>
<proteinExistence type="predicted"/>